<protein>
    <submittedName>
        <fullName evidence="1">Uncharacterized protein</fullName>
    </submittedName>
</protein>
<reference evidence="1 2" key="1">
    <citation type="journal article" date="2022" name="Nat. Genet.">
        <title>Improved pea reference genome and pan-genome highlight genomic features and evolutionary characteristics.</title>
        <authorList>
            <person name="Yang T."/>
            <person name="Liu R."/>
            <person name="Luo Y."/>
            <person name="Hu S."/>
            <person name="Wang D."/>
            <person name="Wang C."/>
            <person name="Pandey M.K."/>
            <person name="Ge S."/>
            <person name="Xu Q."/>
            <person name="Li N."/>
            <person name="Li G."/>
            <person name="Huang Y."/>
            <person name="Saxena R.K."/>
            <person name="Ji Y."/>
            <person name="Li M."/>
            <person name="Yan X."/>
            <person name="He Y."/>
            <person name="Liu Y."/>
            <person name="Wang X."/>
            <person name="Xiang C."/>
            <person name="Varshney R.K."/>
            <person name="Ding H."/>
            <person name="Gao S."/>
            <person name="Zong X."/>
        </authorList>
    </citation>
    <scope>NUCLEOTIDE SEQUENCE [LARGE SCALE GENOMIC DNA]</scope>
    <source>
        <strain evidence="1 2">cv. Zhongwan 6</strain>
    </source>
</reference>
<dbReference type="Proteomes" id="UP001058974">
    <property type="component" value="Chromosome 3"/>
</dbReference>
<proteinExistence type="predicted"/>
<dbReference type="Gramene" id="Psat03G0250800-T1">
    <property type="protein sequence ID" value="KAI5427114.1"/>
    <property type="gene ID" value="KIW84_032508"/>
</dbReference>
<dbReference type="EMBL" id="JAMSHJ010000003">
    <property type="protein sequence ID" value="KAI5427114.1"/>
    <property type="molecule type" value="Genomic_DNA"/>
</dbReference>
<gene>
    <name evidence="1" type="ORF">KIW84_032508</name>
</gene>
<organism evidence="1 2">
    <name type="scientific">Pisum sativum</name>
    <name type="common">Garden pea</name>
    <name type="synonym">Lathyrus oleraceus</name>
    <dbReference type="NCBI Taxonomy" id="3888"/>
    <lineage>
        <taxon>Eukaryota</taxon>
        <taxon>Viridiplantae</taxon>
        <taxon>Streptophyta</taxon>
        <taxon>Embryophyta</taxon>
        <taxon>Tracheophyta</taxon>
        <taxon>Spermatophyta</taxon>
        <taxon>Magnoliopsida</taxon>
        <taxon>eudicotyledons</taxon>
        <taxon>Gunneridae</taxon>
        <taxon>Pentapetalae</taxon>
        <taxon>rosids</taxon>
        <taxon>fabids</taxon>
        <taxon>Fabales</taxon>
        <taxon>Fabaceae</taxon>
        <taxon>Papilionoideae</taxon>
        <taxon>50 kb inversion clade</taxon>
        <taxon>NPAAA clade</taxon>
        <taxon>Hologalegina</taxon>
        <taxon>IRL clade</taxon>
        <taxon>Fabeae</taxon>
        <taxon>Lathyrus</taxon>
    </lineage>
</organism>
<dbReference type="AlphaFoldDB" id="A0A9D4XVY1"/>
<evidence type="ECO:0000313" key="1">
    <source>
        <dbReference type="EMBL" id="KAI5427114.1"/>
    </source>
</evidence>
<keyword evidence="2" id="KW-1185">Reference proteome</keyword>
<comment type="caution">
    <text evidence="1">The sequence shown here is derived from an EMBL/GenBank/DDBJ whole genome shotgun (WGS) entry which is preliminary data.</text>
</comment>
<accession>A0A9D4XVY1</accession>
<evidence type="ECO:0000313" key="2">
    <source>
        <dbReference type="Proteomes" id="UP001058974"/>
    </source>
</evidence>
<name>A0A9D4XVY1_PEA</name>
<sequence>MAITKKIPIAYVVVEAETKGLVPVVQGISVNVESRLCVKRLYGNWKKKCPGLELNEVLWAAARATTVPAWERVMLRMKAMKEGA</sequence>